<dbReference type="InterPro" id="IPR005519">
    <property type="entry name" value="Acid_phosphat_B-like"/>
</dbReference>
<dbReference type="RefSeq" id="WP_341674126.1">
    <property type="nucleotide sequence ID" value="NZ_JBBYHV010000002.1"/>
</dbReference>
<name>A0ABU9IHA2_9SPHN</name>
<dbReference type="InterPro" id="IPR036412">
    <property type="entry name" value="HAD-like_sf"/>
</dbReference>
<dbReference type="Proteomes" id="UP001497045">
    <property type="component" value="Unassembled WGS sequence"/>
</dbReference>
<sequence length="251" mass="26747">MQAQEPESRQLVGLQFLYGSGEAAAVSLGTYRSLETHALAMAADRPEFSVIVTPEATLDAPSYVPCGDKPLAVVFDVDETVTLNTGLGYNQFTGGNSSLAAEHPVRAAPGAVEAIRRLEQAGITAIYNTNRTVDMAELVAGFLVSIGLDRPVMGENYFLNGMDELGGNKDGRRWTIAEDWCVVAMAGDQLGDFAQILNTVEPVPARRAAAMTGPYAGNWGNGWFLLPNTAYGRALEGDVGDIFPEMVEAAN</sequence>
<evidence type="ECO:0000313" key="3">
    <source>
        <dbReference type="Proteomes" id="UP001497045"/>
    </source>
</evidence>
<accession>A0ABU9IHA2</accession>
<dbReference type="InterPro" id="IPR023214">
    <property type="entry name" value="HAD_sf"/>
</dbReference>
<evidence type="ECO:0000313" key="2">
    <source>
        <dbReference type="EMBL" id="MEL1251576.1"/>
    </source>
</evidence>
<gene>
    <name evidence="2" type="ORF">AAEO60_12945</name>
</gene>
<organism evidence="2 3">
    <name type="scientific">Aurantiacibacter gilvus</name>
    <dbReference type="NCBI Taxonomy" id="3139141"/>
    <lineage>
        <taxon>Bacteria</taxon>
        <taxon>Pseudomonadati</taxon>
        <taxon>Pseudomonadota</taxon>
        <taxon>Alphaproteobacteria</taxon>
        <taxon>Sphingomonadales</taxon>
        <taxon>Erythrobacteraceae</taxon>
        <taxon>Aurantiacibacter</taxon>
    </lineage>
</organism>
<dbReference type="SUPFAM" id="SSF56784">
    <property type="entry name" value="HAD-like"/>
    <property type="match status" value="1"/>
</dbReference>
<dbReference type="Pfam" id="PF03767">
    <property type="entry name" value="Acid_phosphat_B"/>
    <property type="match status" value="1"/>
</dbReference>
<comment type="caution">
    <text evidence="2">The sequence shown here is derived from an EMBL/GenBank/DDBJ whole genome shotgun (WGS) entry which is preliminary data.</text>
</comment>
<dbReference type="Gene3D" id="3.40.50.1000">
    <property type="entry name" value="HAD superfamily/HAD-like"/>
    <property type="match status" value="1"/>
</dbReference>
<proteinExistence type="predicted"/>
<keyword evidence="3" id="KW-1185">Reference proteome</keyword>
<reference evidence="2 3" key="1">
    <citation type="submission" date="2024-04" db="EMBL/GenBank/DDBJ databases">
        <title>Aurantiacibacter sp. DGU6 16S ribosomal RNA gene Genome sequencing and assembly.</title>
        <authorList>
            <person name="Park S."/>
        </authorList>
    </citation>
    <scope>NUCLEOTIDE SEQUENCE [LARGE SCALE GENOMIC DNA]</scope>
    <source>
        <strain evidence="2 3">DGU6</strain>
    </source>
</reference>
<dbReference type="EMBL" id="JBBYHV010000002">
    <property type="protein sequence ID" value="MEL1251576.1"/>
    <property type="molecule type" value="Genomic_DNA"/>
</dbReference>
<keyword evidence="1" id="KW-0732">Signal</keyword>
<evidence type="ECO:0000256" key="1">
    <source>
        <dbReference type="ARBA" id="ARBA00022729"/>
    </source>
</evidence>
<protein>
    <submittedName>
        <fullName evidence="2">HAD family acid phosphatase</fullName>
    </submittedName>
</protein>